<name>A0A0U5JFR6_9BACT</name>
<dbReference type="RefSeq" id="WP_059060822.1">
    <property type="nucleotide sequence ID" value="NZ_LN879502.1"/>
</dbReference>
<evidence type="ECO:0000313" key="1">
    <source>
        <dbReference type="EMBL" id="CUI16741.1"/>
    </source>
</evidence>
<evidence type="ECO:0008006" key="3">
    <source>
        <dbReference type="Google" id="ProtNLM"/>
    </source>
</evidence>
<gene>
    <name evidence="1" type="primary">cse1</name>
    <name evidence="1" type="ORF">PNK_1124</name>
</gene>
<evidence type="ECO:0000313" key="2">
    <source>
        <dbReference type="Proteomes" id="UP000069902"/>
    </source>
</evidence>
<dbReference type="AlphaFoldDB" id="A0A0U5JFR6"/>
<keyword evidence="2" id="KW-1185">Reference proteome</keyword>
<dbReference type="Proteomes" id="UP000069902">
    <property type="component" value="Chromosome cPNK"/>
</dbReference>
<dbReference type="PATRIC" id="fig|389348.3.peg.1239"/>
<sequence>MYNLLKDSLIRVCLPGKSRKTMTLPEVLAQLSGGDIESFVALQLHQSHAWHAFLVQLAAIAITRGNDNFDKSQAHEWAYRLSALTQEVGGEEAWHLINENLSEPAFMQPVIPEGCLDSFKCDIETPDQLDILATSKNHDIKRQRIVGQEADHWIYALITLQTMQGFFGIGNYGIYRMNGGFGSRPCIAYTPSHQIGMRFRRDVEVLCKARDQLAEDYGYHSNNGLHLLWLHTWDGKRGLSLDQLDPFFIEICRRIRLRKSEETICAYFKASGGPLIGTKAFGNTGDPWTPVKKSGKGLTVSSKGFSYEVVFDLLFSGEYQPGICQKLQSNDPNELLCIMQALVRGQGITEGFYERHLPIPGKARTLLFNSEARLKFSDFVKRRLDDTARFSKDVLRRSILRFFQAEPKSNHSDIAAHCVKNFEAAIDLVFFPFLWKHLESDPDVAKAEWLQLLDEKAWSVLQEIVSQMLVSSVRYYKAVALAEKTFKIESAKLRGSDHAR</sequence>
<organism evidence="1 2">
    <name type="scientific">Candidatus Protochlamydia naegleriophila</name>
    <dbReference type="NCBI Taxonomy" id="389348"/>
    <lineage>
        <taxon>Bacteria</taxon>
        <taxon>Pseudomonadati</taxon>
        <taxon>Chlamydiota</taxon>
        <taxon>Chlamydiia</taxon>
        <taxon>Parachlamydiales</taxon>
        <taxon>Parachlamydiaceae</taxon>
        <taxon>Candidatus Protochlamydia</taxon>
    </lineage>
</organism>
<accession>A0A0U5JFR6</accession>
<dbReference type="EMBL" id="LN879502">
    <property type="protein sequence ID" value="CUI16741.1"/>
    <property type="molecule type" value="Genomic_DNA"/>
</dbReference>
<reference evidence="2" key="1">
    <citation type="submission" date="2015-09" db="EMBL/GenBank/DDBJ databases">
        <authorList>
            <person name="Bertelli C."/>
        </authorList>
    </citation>
    <scope>NUCLEOTIDE SEQUENCE [LARGE SCALE GENOMIC DNA]</scope>
    <source>
        <strain evidence="2">KNic</strain>
    </source>
</reference>
<protein>
    <recommendedName>
        <fullName evidence="3">Type I-E CRISPR-associated protein Cse1/CasA</fullName>
    </recommendedName>
</protein>
<dbReference type="KEGG" id="pnl:PNK_1124"/>
<dbReference type="STRING" id="389348.PNK_1124"/>
<dbReference type="InParanoid" id="A0A0U5JFR6"/>
<proteinExistence type="predicted"/>